<feature type="transmembrane region" description="Helical" evidence="1">
    <location>
        <begin position="36"/>
        <end position="56"/>
    </location>
</feature>
<feature type="transmembrane region" description="Helical" evidence="1">
    <location>
        <begin position="12"/>
        <end position="29"/>
    </location>
</feature>
<name>A0A640VLS7_9RHOB</name>
<dbReference type="AlphaFoldDB" id="A0A640VLS7"/>
<keyword evidence="1" id="KW-0472">Membrane</keyword>
<proteinExistence type="predicted"/>
<dbReference type="InterPro" id="IPR005804">
    <property type="entry name" value="FA_desaturase_dom"/>
</dbReference>
<dbReference type="GO" id="GO:0006629">
    <property type="term" value="P:lipid metabolic process"/>
    <property type="evidence" value="ECO:0007669"/>
    <property type="project" value="InterPro"/>
</dbReference>
<evidence type="ECO:0000313" key="4">
    <source>
        <dbReference type="Proteomes" id="UP000436522"/>
    </source>
</evidence>
<keyword evidence="4" id="KW-1185">Reference proteome</keyword>
<protein>
    <submittedName>
        <fullName evidence="3">Fatty acid desaturase</fullName>
    </submittedName>
</protein>
<comment type="caution">
    <text evidence="3">The sequence shown here is derived from an EMBL/GenBank/DDBJ whole genome shotgun (WGS) entry which is preliminary data.</text>
</comment>
<dbReference type="Proteomes" id="UP000436522">
    <property type="component" value="Unassembled WGS sequence"/>
</dbReference>
<feature type="domain" description="Fatty acid desaturase" evidence="2">
    <location>
        <begin position="40"/>
        <end position="276"/>
    </location>
</feature>
<keyword evidence="1" id="KW-0812">Transmembrane</keyword>
<evidence type="ECO:0000256" key="1">
    <source>
        <dbReference type="SAM" id="Phobius"/>
    </source>
</evidence>
<dbReference type="EMBL" id="BLIV01000002">
    <property type="protein sequence ID" value="GFE49398.1"/>
    <property type="molecule type" value="Genomic_DNA"/>
</dbReference>
<dbReference type="CDD" id="cd03509">
    <property type="entry name" value="DesA_FADS-like"/>
    <property type="match status" value="1"/>
</dbReference>
<feature type="transmembrane region" description="Helical" evidence="1">
    <location>
        <begin position="136"/>
        <end position="154"/>
    </location>
</feature>
<sequence>MVIREVVNTPEIEWPTLLICGLCYAGFAFSTTSINVIGLWAACLILTLSLTLYSSFSHEVLHGHPFRDTRLNTALVFPAFGLLIPYHRFRDTHLAHHHDPALTDPYDDPESNFIDPAVWVRWSTGRRILYTWNNTLLGRMVVGPIIGLAAFYKADWRAMRDGNNSVRDAYVFHFLGLVTVALWCMVVADMPVWLYLLCAYASHAILKIRTFLEHRAHERARCRSVIIEDRGPLAFLFLQNNLHAVHHAHPAMPWYQLKASYTARRATFLQRNGGYAYRSYAQIARLFLFKTKDPVPHALWDRPAFHADRTEGAAPGR</sequence>
<feature type="transmembrane region" description="Helical" evidence="1">
    <location>
        <begin position="71"/>
        <end position="89"/>
    </location>
</feature>
<dbReference type="Pfam" id="PF00487">
    <property type="entry name" value="FA_desaturase"/>
    <property type="match status" value="1"/>
</dbReference>
<feature type="transmembrane region" description="Helical" evidence="1">
    <location>
        <begin position="174"/>
        <end position="200"/>
    </location>
</feature>
<gene>
    <name evidence="3" type="ORF">So717_11510</name>
</gene>
<organism evidence="3 4">
    <name type="scientific">Roseobacter cerasinus</name>
    <dbReference type="NCBI Taxonomy" id="2602289"/>
    <lineage>
        <taxon>Bacteria</taxon>
        <taxon>Pseudomonadati</taxon>
        <taxon>Pseudomonadota</taxon>
        <taxon>Alphaproteobacteria</taxon>
        <taxon>Rhodobacterales</taxon>
        <taxon>Roseobacteraceae</taxon>
        <taxon>Roseobacter</taxon>
    </lineage>
</organism>
<keyword evidence="1" id="KW-1133">Transmembrane helix</keyword>
<accession>A0A640VLS7</accession>
<reference evidence="3 4" key="1">
    <citation type="submission" date="2019-12" db="EMBL/GenBank/DDBJ databases">
        <title>Roseobacter cerasinus sp. nov., isolated from seawater around aquaculture.</title>
        <authorList>
            <person name="Muramatsu S."/>
            <person name="Takabe Y."/>
            <person name="Mori K."/>
            <person name="Takaichi S."/>
            <person name="Hanada S."/>
        </authorList>
    </citation>
    <scope>NUCLEOTIDE SEQUENCE [LARGE SCALE GENOMIC DNA]</scope>
    <source>
        <strain evidence="3 4">AI77</strain>
    </source>
</reference>
<evidence type="ECO:0000259" key="2">
    <source>
        <dbReference type="Pfam" id="PF00487"/>
    </source>
</evidence>
<evidence type="ECO:0000313" key="3">
    <source>
        <dbReference type="EMBL" id="GFE49398.1"/>
    </source>
</evidence>